<gene>
    <name evidence="9" type="ORF">GSONMT00015372001</name>
</gene>
<dbReference type="GO" id="GO:1904115">
    <property type="term" value="C:axon cytoplasm"/>
    <property type="evidence" value="ECO:0007669"/>
    <property type="project" value="GOC"/>
</dbReference>
<evidence type="ECO:0000256" key="1">
    <source>
        <dbReference type="ARBA" id="ARBA00004173"/>
    </source>
</evidence>
<feature type="non-terminal residue" evidence="9">
    <location>
        <position position="541"/>
    </location>
</feature>
<evidence type="ECO:0000313" key="10">
    <source>
        <dbReference type="Proteomes" id="UP000193380"/>
    </source>
</evidence>
<evidence type="ECO:0000256" key="6">
    <source>
        <dbReference type="SAM" id="MobiDB-lite"/>
    </source>
</evidence>
<keyword evidence="3 5" id="KW-0175">Coiled coil</keyword>
<evidence type="ECO:0000313" key="9">
    <source>
        <dbReference type="EMBL" id="CDQ98003.1"/>
    </source>
</evidence>
<evidence type="ECO:0008006" key="11">
    <source>
        <dbReference type="Google" id="ProtNLM"/>
    </source>
</evidence>
<dbReference type="GO" id="GO:0017022">
    <property type="term" value="F:myosin binding"/>
    <property type="evidence" value="ECO:0007669"/>
    <property type="project" value="TreeGrafter"/>
</dbReference>
<dbReference type="STRING" id="8022.A0A060Z1P0"/>
<organism evidence="9 10">
    <name type="scientific">Oncorhynchus mykiss</name>
    <name type="common">Rainbow trout</name>
    <name type="synonym">Salmo gairdneri</name>
    <dbReference type="NCBI Taxonomy" id="8022"/>
    <lineage>
        <taxon>Eukaryota</taxon>
        <taxon>Metazoa</taxon>
        <taxon>Chordata</taxon>
        <taxon>Craniata</taxon>
        <taxon>Vertebrata</taxon>
        <taxon>Euteleostomi</taxon>
        <taxon>Actinopterygii</taxon>
        <taxon>Neopterygii</taxon>
        <taxon>Teleostei</taxon>
        <taxon>Protacanthopterygii</taxon>
        <taxon>Salmoniformes</taxon>
        <taxon>Salmonidae</taxon>
        <taxon>Salmoninae</taxon>
        <taxon>Oncorhynchus</taxon>
    </lineage>
</organism>
<dbReference type="PANTHER" id="PTHR15751:SF11">
    <property type="entry name" value="TRAFFICKING KINESIN-BINDING PROTEIN 1"/>
    <property type="match status" value="1"/>
</dbReference>
<feature type="compositionally biased region" description="Pro residues" evidence="6">
    <location>
        <begin position="407"/>
        <end position="420"/>
    </location>
</feature>
<dbReference type="GO" id="GO:0050811">
    <property type="term" value="F:GABA receptor binding"/>
    <property type="evidence" value="ECO:0007669"/>
    <property type="project" value="TreeGrafter"/>
</dbReference>
<dbReference type="PANTHER" id="PTHR15751">
    <property type="entry name" value="TRAFFICKING KINESIN-BINDING PROTEIN"/>
    <property type="match status" value="1"/>
</dbReference>
<feature type="compositionally biased region" description="Polar residues" evidence="6">
    <location>
        <begin position="188"/>
        <end position="198"/>
    </location>
</feature>
<dbReference type="GO" id="GO:0030425">
    <property type="term" value="C:dendrite"/>
    <property type="evidence" value="ECO:0007669"/>
    <property type="project" value="TreeGrafter"/>
</dbReference>
<evidence type="ECO:0000259" key="7">
    <source>
        <dbReference type="SMART" id="SM01423"/>
    </source>
</evidence>
<dbReference type="GO" id="GO:0005739">
    <property type="term" value="C:mitochondrion"/>
    <property type="evidence" value="ECO:0007669"/>
    <property type="project" value="UniProtKB-SubCell"/>
</dbReference>
<keyword evidence="4" id="KW-0496">Mitochondrion</keyword>
<reference evidence="9" key="1">
    <citation type="journal article" date="2014" name="Nat. Commun.">
        <title>The rainbow trout genome provides novel insights into evolution after whole-genome duplication in vertebrates.</title>
        <authorList>
            <person name="Berthelot C."/>
            <person name="Brunet F."/>
            <person name="Chalopin D."/>
            <person name="Juanchich A."/>
            <person name="Bernard M."/>
            <person name="Noel B."/>
            <person name="Bento P."/>
            <person name="Da Silva C."/>
            <person name="Labadie K."/>
            <person name="Alberti A."/>
            <person name="Aury J.M."/>
            <person name="Louis A."/>
            <person name="Dehais P."/>
            <person name="Bardou P."/>
            <person name="Montfort J."/>
            <person name="Klopp C."/>
            <person name="Cabau C."/>
            <person name="Gaspin C."/>
            <person name="Thorgaard G.H."/>
            <person name="Boussaha M."/>
            <person name="Quillet E."/>
            <person name="Guyomard R."/>
            <person name="Galiana D."/>
            <person name="Bobe J."/>
            <person name="Volff J.N."/>
            <person name="Genet C."/>
            <person name="Wincker P."/>
            <person name="Jaillon O."/>
            <person name="Roest Crollius H."/>
            <person name="Guiguen Y."/>
        </authorList>
    </citation>
    <scope>NUCLEOTIDE SEQUENCE [LARGE SCALE GENOMIC DNA]</scope>
</reference>
<feature type="coiled-coil region" evidence="5">
    <location>
        <begin position="33"/>
        <end position="123"/>
    </location>
</feature>
<comment type="similarity">
    <text evidence="2">Belongs to the milton family.</text>
</comment>
<dbReference type="EMBL" id="FR934292">
    <property type="protein sequence ID" value="CDQ98003.1"/>
    <property type="molecule type" value="Genomic_DNA"/>
</dbReference>
<dbReference type="PaxDb" id="8022-A0A060Z1P0"/>
<evidence type="ECO:0000256" key="5">
    <source>
        <dbReference type="SAM" id="Coils"/>
    </source>
</evidence>
<dbReference type="Pfam" id="PF12448">
    <property type="entry name" value="Milton"/>
    <property type="match status" value="1"/>
</dbReference>
<dbReference type="GO" id="GO:0008333">
    <property type="term" value="P:endosome to lysosome transport"/>
    <property type="evidence" value="ECO:0007669"/>
    <property type="project" value="TreeGrafter"/>
</dbReference>
<dbReference type="InterPro" id="IPR051946">
    <property type="entry name" value="Intracell_Traff-Reg"/>
</dbReference>
<dbReference type="Proteomes" id="UP000193380">
    <property type="component" value="Unassembled WGS sequence"/>
</dbReference>
<evidence type="ECO:0000256" key="3">
    <source>
        <dbReference type="ARBA" id="ARBA00023054"/>
    </source>
</evidence>
<evidence type="ECO:0000256" key="4">
    <source>
        <dbReference type="ARBA" id="ARBA00023128"/>
    </source>
</evidence>
<dbReference type="Pfam" id="PF04849">
    <property type="entry name" value="HAP1_N"/>
    <property type="match status" value="1"/>
</dbReference>
<comment type="subcellular location">
    <subcellularLocation>
        <location evidence="1">Mitochondrion</location>
    </subcellularLocation>
</comment>
<evidence type="ECO:0000259" key="8">
    <source>
        <dbReference type="SMART" id="SM01424"/>
    </source>
</evidence>
<dbReference type="AlphaFoldDB" id="A0A060Z1P0"/>
<feature type="domain" description="Trafficking kinesin-binding protein C-terminal" evidence="7">
    <location>
        <begin position="185"/>
        <end position="335"/>
    </location>
</feature>
<accession>A0A060Z1P0</accession>
<dbReference type="SMART" id="SM01424">
    <property type="entry name" value="HAP1_N"/>
    <property type="match status" value="1"/>
</dbReference>
<evidence type="ECO:0000256" key="2">
    <source>
        <dbReference type="ARBA" id="ARBA00007007"/>
    </source>
</evidence>
<feature type="domain" description="HAP1 N-terminal" evidence="8">
    <location>
        <begin position="1"/>
        <end position="123"/>
    </location>
</feature>
<protein>
    <recommendedName>
        <fullName evidence="11">Trafficking kinesin-binding protein C-terminal domain-containing protein</fullName>
    </recommendedName>
</protein>
<feature type="region of interest" description="Disordered" evidence="6">
    <location>
        <begin position="188"/>
        <end position="222"/>
    </location>
</feature>
<dbReference type="GO" id="GO:0031410">
    <property type="term" value="C:cytoplasmic vesicle"/>
    <property type="evidence" value="ECO:0007669"/>
    <property type="project" value="TreeGrafter"/>
</dbReference>
<dbReference type="GO" id="GO:0047496">
    <property type="term" value="P:vesicle transport along microtubule"/>
    <property type="evidence" value="ECO:0007669"/>
    <property type="project" value="TreeGrafter"/>
</dbReference>
<dbReference type="InterPro" id="IPR022154">
    <property type="entry name" value="TRAK1/2_C"/>
</dbReference>
<dbReference type="GO" id="GO:0022008">
    <property type="term" value="P:neurogenesis"/>
    <property type="evidence" value="ECO:0007669"/>
    <property type="project" value="TreeGrafter"/>
</dbReference>
<feature type="compositionally biased region" description="Low complexity" evidence="6">
    <location>
        <begin position="396"/>
        <end position="406"/>
    </location>
</feature>
<name>A0A060Z1P0_ONCMY</name>
<dbReference type="GO" id="GO:0048311">
    <property type="term" value="P:mitochondrion distribution"/>
    <property type="evidence" value="ECO:0007669"/>
    <property type="project" value="TreeGrafter"/>
</dbReference>
<feature type="compositionally biased region" description="Low complexity" evidence="6">
    <location>
        <begin position="199"/>
        <end position="211"/>
    </location>
</feature>
<proteinExistence type="inferred from homology"/>
<dbReference type="SMART" id="SM01423">
    <property type="entry name" value="Milton"/>
    <property type="match status" value="1"/>
</dbReference>
<dbReference type="GO" id="GO:0006605">
    <property type="term" value="P:protein targeting"/>
    <property type="evidence" value="ECO:0007669"/>
    <property type="project" value="TreeGrafter"/>
</dbReference>
<dbReference type="InterPro" id="IPR006933">
    <property type="entry name" value="HAP1_N"/>
</dbReference>
<sequence>MNLSSPLCRTVQSADKHLMNLSSPSPGQSSLQINTIAEELARKTEDAMRQQEEITHLLSQIVDLQKKAKSYAVENEELSQHLGAAKDAQRQLTVELTDLDDKYSECIEMLHEAQEELKSLRNRNHPAGTPRRFHPLGLYPMDSLAAEIEGTMRKEMSLDDPECEEQKVHHKRVFETVKNINQMVRQRSPIPSNANIPGSNQASSLSSAHSSGRTTPMAGSISWDVRGDGVALDNRQQSMLMESAADNQDSVDARAKKAAGVEDLRLALRRLSLRRQNNLSERRFFEEERGRRRGGGGGGGMTPSDSIMSLGSLHLWASRPYLPDKLQIVKPLEGSVTLHHWQQLAQPHLGVILDARPGVVPKGFRPLELELEQVSVCVYPWGGFEEDEPGEQYFQSLPTSSASASPALPPQPHPPYPSAPPSHLASPSTPSPSPHLSNTDPAAVYYPGKCMAHTSSTYTFTTCRILHPTDELTRVTPSVNPGMSSSSCVMTSSILATPAATPCHTPRRMSLLRPSESSTNLRYTHTHTHTHAHTHTHTHTH</sequence>
<reference evidence="9" key="2">
    <citation type="submission" date="2014-03" db="EMBL/GenBank/DDBJ databases">
        <authorList>
            <person name="Genoscope - CEA"/>
        </authorList>
    </citation>
    <scope>NUCLEOTIDE SEQUENCE</scope>
</reference>
<feature type="region of interest" description="Disordered" evidence="6">
    <location>
        <begin position="390"/>
        <end position="440"/>
    </location>
</feature>
<dbReference type="GO" id="GO:0098957">
    <property type="term" value="P:anterograde axonal transport of mitochondrion"/>
    <property type="evidence" value="ECO:0007669"/>
    <property type="project" value="TreeGrafter"/>
</dbReference>